<feature type="signal peptide" evidence="1">
    <location>
        <begin position="1"/>
        <end position="24"/>
    </location>
</feature>
<keyword evidence="1" id="KW-0732">Signal</keyword>
<feature type="chain" id="PRO_5021360872" evidence="1">
    <location>
        <begin position="25"/>
        <end position="528"/>
    </location>
</feature>
<protein>
    <submittedName>
        <fullName evidence="2">Uncharacterized protein</fullName>
    </submittedName>
</protein>
<organism evidence="2 3">
    <name type="scientific">Synchytrium endobioticum</name>
    <dbReference type="NCBI Taxonomy" id="286115"/>
    <lineage>
        <taxon>Eukaryota</taxon>
        <taxon>Fungi</taxon>
        <taxon>Fungi incertae sedis</taxon>
        <taxon>Chytridiomycota</taxon>
        <taxon>Chytridiomycota incertae sedis</taxon>
        <taxon>Chytridiomycetes</taxon>
        <taxon>Synchytriales</taxon>
        <taxon>Synchytriaceae</taxon>
        <taxon>Synchytrium</taxon>
    </lineage>
</organism>
<sequence length="528" mass="58947">MQHGAFYIFTSILVFIITNAYAPGIPVPLPPNSPHSPPWDPEPDELQLATQLLQFKSIEVTLASRILEAGSLDALVDRANEILIHYQPLLSAVDDVLDWFAPITTFLSEAVPNDALSPMEMQCAIWYHHLLALHLKWDMSVLEASTARNQLDDVQDLIEILRDSIGRHLDLKERLEDAAAEAGIIMNLPPLAEPPIPPFSAIDAAVGLMVLKCKEARLESQITRLVWLRYPERLEARVTEIFGERRLVALKTIPYLKWIASSMSNIIAAEAGDALFPAQQLYLEWYHHLVGLRLKWDVSLLRAAIRRSARNAEPAGQRIELLLSEIRRCQFAESRAGRVLAQIQNGPVPLPDAEQQLLSSSLAGHPHLLSISADLAASTPGTSGMGRASNDVYGAQTTRLMRASELSRVSRSASSYLSTLLWSCTHANVKHNIKHDFGRAEQKIWYNGDVISPNPILMIFKTDGLVLSMLWIDTTGKPPLPDRKVEDAINFPNICSDKTLRPSHKKARIIPYTIILYSLRSRLESPLH</sequence>
<evidence type="ECO:0000313" key="2">
    <source>
        <dbReference type="EMBL" id="TPX31161.1"/>
    </source>
</evidence>
<dbReference type="Proteomes" id="UP000317494">
    <property type="component" value="Unassembled WGS sequence"/>
</dbReference>
<evidence type="ECO:0000256" key="1">
    <source>
        <dbReference type="SAM" id="SignalP"/>
    </source>
</evidence>
<comment type="caution">
    <text evidence="2">The sequence shown here is derived from an EMBL/GenBank/DDBJ whole genome shotgun (WGS) entry which is preliminary data.</text>
</comment>
<dbReference type="AlphaFoldDB" id="A0A507BVH3"/>
<name>A0A507BVH3_9FUNG</name>
<dbReference type="EMBL" id="QEAN01000630">
    <property type="protein sequence ID" value="TPX31161.1"/>
    <property type="molecule type" value="Genomic_DNA"/>
</dbReference>
<reference evidence="2 3" key="1">
    <citation type="journal article" date="2019" name="Sci. Rep.">
        <title>Comparative genomics of chytrid fungi reveal insights into the obligate biotrophic and pathogenic lifestyle of Synchytrium endobioticum.</title>
        <authorList>
            <person name="van de Vossenberg B.T.L.H."/>
            <person name="Warris S."/>
            <person name="Nguyen H.D.T."/>
            <person name="van Gent-Pelzer M.P.E."/>
            <person name="Joly D.L."/>
            <person name="van de Geest H.C."/>
            <person name="Bonants P.J.M."/>
            <person name="Smith D.S."/>
            <person name="Levesque C.A."/>
            <person name="van der Lee T.A.J."/>
        </authorList>
    </citation>
    <scope>NUCLEOTIDE SEQUENCE [LARGE SCALE GENOMIC DNA]</scope>
    <source>
        <strain evidence="2 3">MB42</strain>
    </source>
</reference>
<dbReference type="VEuPathDB" id="FungiDB:SeMB42_g07803"/>
<evidence type="ECO:0000313" key="3">
    <source>
        <dbReference type="Proteomes" id="UP000317494"/>
    </source>
</evidence>
<accession>A0A507BVH3</accession>
<keyword evidence="3" id="KW-1185">Reference proteome</keyword>
<proteinExistence type="predicted"/>
<gene>
    <name evidence="2" type="ORF">SeMB42_g07803</name>
</gene>